<reference evidence="2 3" key="1">
    <citation type="submission" date="2020-06" db="EMBL/GenBank/DDBJ databases">
        <title>The yeast mating-type switching endonuclease HO is a domesticated member of an unorthodox homing genetic element family.</title>
        <authorList>
            <person name="Coughlan A.Y."/>
            <person name="Lombardi L."/>
            <person name="Braun-Galleani S."/>
            <person name="Martos A.R."/>
            <person name="Galeote V."/>
            <person name="Bigey F."/>
            <person name="Dequin S."/>
            <person name="Byrne K.P."/>
            <person name="Wolfe K.H."/>
        </authorList>
    </citation>
    <scope>NUCLEOTIDE SEQUENCE [LARGE SCALE GENOMIC DNA]</scope>
    <source>
        <strain evidence="2 3">CBS2947</strain>
    </source>
</reference>
<name>A0A7H9HV76_9SACH</name>
<dbReference type="OrthoDB" id="5529571at2759"/>
<evidence type="ECO:0000256" key="1">
    <source>
        <dbReference type="SAM" id="Phobius"/>
    </source>
</evidence>
<dbReference type="GO" id="GO:0005741">
    <property type="term" value="C:mitochondrial outer membrane"/>
    <property type="evidence" value="ECO:0007669"/>
    <property type="project" value="InterPro"/>
</dbReference>
<gene>
    <name evidence="2" type="ORF">HG537_0F03950</name>
</gene>
<dbReference type="GO" id="GO:0045040">
    <property type="term" value="P:protein insertion into mitochondrial outer membrane"/>
    <property type="evidence" value="ECO:0007669"/>
    <property type="project" value="TreeGrafter"/>
</dbReference>
<feature type="transmembrane region" description="Helical" evidence="1">
    <location>
        <begin position="23"/>
        <end position="48"/>
    </location>
</feature>
<evidence type="ECO:0008006" key="4">
    <source>
        <dbReference type="Google" id="ProtNLM"/>
    </source>
</evidence>
<protein>
    <recommendedName>
        <fullName evidence="4">Mitochondrial import protein 1</fullName>
    </recommendedName>
</protein>
<sequence>MEECSVDDECVERKDRVRSLVRFAGSCAVNLVLPFVNGLMLGFGELLAHELAWRNKLFDRVRNRGYRVYPERRVQAVREKTQFL</sequence>
<organism evidence="2 3">
    <name type="scientific">Torulaspora globosa</name>
    <dbReference type="NCBI Taxonomy" id="48254"/>
    <lineage>
        <taxon>Eukaryota</taxon>
        <taxon>Fungi</taxon>
        <taxon>Dikarya</taxon>
        <taxon>Ascomycota</taxon>
        <taxon>Saccharomycotina</taxon>
        <taxon>Saccharomycetes</taxon>
        <taxon>Saccharomycetales</taxon>
        <taxon>Saccharomycetaceae</taxon>
        <taxon>Torulaspora</taxon>
    </lineage>
</organism>
<proteinExistence type="predicted"/>
<evidence type="ECO:0000313" key="3">
    <source>
        <dbReference type="Proteomes" id="UP000510647"/>
    </source>
</evidence>
<keyword evidence="1" id="KW-0812">Transmembrane</keyword>
<keyword evidence="3" id="KW-1185">Reference proteome</keyword>
<dbReference type="Proteomes" id="UP000510647">
    <property type="component" value="Chromosome 6"/>
</dbReference>
<dbReference type="AlphaFoldDB" id="A0A7H9HV76"/>
<evidence type="ECO:0000313" key="2">
    <source>
        <dbReference type="EMBL" id="QLQ81634.1"/>
    </source>
</evidence>
<dbReference type="GO" id="GO:0070096">
    <property type="term" value="P:mitochondrial outer membrane translocase complex assembly"/>
    <property type="evidence" value="ECO:0007669"/>
    <property type="project" value="TreeGrafter"/>
</dbReference>
<keyword evidence="1" id="KW-1133">Transmembrane helix</keyword>
<dbReference type="PANTHER" id="PTHR28241:SF1">
    <property type="entry name" value="MITOCHONDRIAL IMPORT PROTEIN 1"/>
    <property type="match status" value="1"/>
</dbReference>
<dbReference type="PANTHER" id="PTHR28241">
    <property type="entry name" value="MITOCHONDRIAL IMPORT PROTEIN 1"/>
    <property type="match status" value="1"/>
</dbReference>
<dbReference type="InterPro" id="IPR013262">
    <property type="entry name" value="OMP_MIM1/TOM13_mt"/>
</dbReference>
<dbReference type="Pfam" id="PF08219">
    <property type="entry name" value="TOM13"/>
    <property type="match status" value="1"/>
</dbReference>
<dbReference type="EMBL" id="CP059272">
    <property type="protein sequence ID" value="QLQ81634.1"/>
    <property type="molecule type" value="Genomic_DNA"/>
</dbReference>
<accession>A0A7H9HV76</accession>
<keyword evidence="1" id="KW-0472">Membrane</keyword>